<evidence type="ECO:0000256" key="1">
    <source>
        <dbReference type="SAM" id="SignalP"/>
    </source>
</evidence>
<evidence type="ECO:0000313" key="3">
    <source>
        <dbReference type="EMBL" id="CAD9400145.1"/>
    </source>
</evidence>
<dbReference type="Pfam" id="PF01182">
    <property type="entry name" value="Glucosamine_iso"/>
    <property type="match status" value="1"/>
</dbReference>
<dbReference type="AlphaFoldDB" id="A0A7S2BMB5"/>
<dbReference type="InterPro" id="IPR039104">
    <property type="entry name" value="6PGL"/>
</dbReference>
<evidence type="ECO:0000259" key="2">
    <source>
        <dbReference type="Pfam" id="PF01182"/>
    </source>
</evidence>
<reference evidence="3" key="1">
    <citation type="submission" date="2021-01" db="EMBL/GenBank/DDBJ databases">
        <authorList>
            <person name="Corre E."/>
            <person name="Pelletier E."/>
            <person name="Niang G."/>
            <person name="Scheremetjew M."/>
            <person name="Finn R."/>
            <person name="Kale V."/>
            <person name="Holt S."/>
            <person name="Cochrane G."/>
            <person name="Meng A."/>
            <person name="Brown T."/>
            <person name="Cohen L."/>
        </authorList>
    </citation>
    <scope>NUCLEOTIDE SEQUENCE</scope>
    <source>
        <strain evidence="3">RCC1693</strain>
    </source>
</reference>
<keyword evidence="1" id="KW-0732">Signal</keyword>
<dbReference type="Gene3D" id="3.40.50.1360">
    <property type="match status" value="1"/>
</dbReference>
<feature type="chain" id="PRO_5031342567" description="Glucosamine/galactosamine-6-phosphate isomerase domain-containing protein" evidence="1">
    <location>
        <begin position="18"/>
        <end position="320"/>
    </location>
</feature>
<dbReference type="SUPFAM" id="SSF100950">
    <property type="entry name" value="NagB/RpiA/CoA transferase-like"/>
    <property type="match status" value="1"/>
</dbReference>
<accession>A0A7S2BMB5</accession>
<dbReference type="InterPro" id="IPR037171">
    <property type="entry name" value="NagB/RpiA_transferase-like"/>
</dbReference>
<name>A0A7S2BMB5_9STRA</name>
<proteinExistence type="predicted"/>
<dbReference type="PANTHER" id="PTHR11054">
    <property type="entry name" value="6-PHOSPHOGLUCONOLACTONASE"/>
    <property type="match status" value="1"/>
</dbReference>
<feature type="signal peptide" evidence="1">
    <location>
        <begin position="1"/>
        <end position="17"/>
    </location>
</feature>
<dbReference type="EMBL" id="HBGT01008671">
    <property type="protein sequence ID" value="CAD9400145.1"/>
    <property type="molecule type" value="Transcribed_RNA"/>
</dbReference>
<gene>
    <name evidence="3" type="ORF">FPAR1323_LOCUS4723</name>
</gene>
<dbReference type="GO" id="GO:0005975">
    <property type="term" value="P:carbohydrate metabolic process"/>
    <property type="evidence" value="ECO:0007669"/>
    <property type="project" value="InterPro"/>
</dbReference>
<dbReference type="PANTHER" id="PTHR11054:SF0">
    <property type="entry name" value="6-PHOSPHOGLUCONOLACTONASE"/>
    <property type="match status" value="1"/>
</dbReference>
<dbReference type="InterPro" id="IPR006148">
    <property type="entry name" value="Glc/Gal-6P_isomerase"/>
</dbReference>
<feature type="domain" description="Glucosamine/galactosamine-6-phosphate isomerase" evidence="2">
    <location>
        <begin position="81"/>
        <end position="268"/>
    </location>
</feature>
<sequence>MKSVVIALLALPSVATAFIPSALHSRKMIIAGRASTRAAATAEGTTSEVDDAVEEKLAAALAEDIMAVPPADASSVFVLPDATAVGVSVFDCVDEAAEAAIAEKGHFLLGIPGGSILKMLAGTAPSWASKTTVAYVNHKCVDMGDEKLATHAKACKLFLDDWEGINVITLGGSGDSAAEAASYEKAMRDDSNIPTDPETGLPVFDMMLVGVGDDGHVGSLYPDRDEVLVSGGDQWVLPVDMKTPGSITLSLPVMAGAKEVVIAACGVSDKYPQGKSAGMVRAIEGLETLVSFPASGLRGKSVWILDEAAASKLSPAYTSK</sequence>
<organism evidence="3">
    <name type="scientific">Florenciella parvula</name>
    <dbReference type="NCBI Taxonomy" id="236787"/>
    <lineage>
        <taxon>Eukaryota</taxon>
        <taxon>Sar</taxon>
        <taxon>Stramenopiles</taxon>
        <taxon>Ochrophyta</taxon>
        <taxon>Dictyochophyceae</taxon>
        <taxon>Florenciellales</taxon>
        <taxon>Florenciella</taxon>
    </lineage>
</organism>
<protein>
    <recommendedName>
        <fullName evidence="2">Glucosamine/galactosamine-6-phosphate isomerase domain-containing protein</fullName>
    </recommendedName>
</protein>